<proteinExistence type="predicted"/>
<dbReference type="GO" id="GO:0005737">
    <property type="term" value="C:cytoplasm"/>
    <property type="evidence" value="ECO:0007669"/>
    <property type="project" value="TreeGrafter"/>
</dbReference>
<sequence>MILAITHPADEHAPLMLRALEAIRAPVTVLDFSDLPRHGRIVLSHGGRARRRELRLDGQPPIDPDQVTAVWWRRPLPFAAAAALSRQDASFANRQMGEAIMGIMASLREARFVNEPWRAQVASHKTHQLAAAERAGLPLPRTLVTSDPDEARAFLDGCGADGAIHKALHAIEADWRTTRRVGPDDLARLAALPLAPVIFQERVPGVDVRVTVVGDQLFAADFDARDTASPDDFRPVTHLCRVAACEVPDAVAAGLRRLMADLGLVYGAADFRRRDDGSWAFLEVNPGGQWGFVEERTGQPITAALARLLAGRR</sequence>
<dbReference type="EMBL" id="CP001359">
    <property type="protein sequence ID" value="ACL65177.1"/>
    <property type="molecule type" value="Genomic_DNA"/>
</dbReference>
<dbReference type="SUPFAM" id="SSF56059">
    <property type="entry name" value="Glutathione synthetase ATP-binding domain-like"/>
    <property type="match status" value="1"/>
</dbReference>
<evidence type="ECO:0000313" key="1">
    <source>
        <dbReference type="EMBL" id="ACL65177.1"/>
    </source>
</evidence>
<dbReference type="KEGG" id="acp:A2cp1_1835"/>
<dbReference type="RefSeq" id="WP_012633098.1">
    <property type="nucleotide sequence ID" value="NC_011891.1"/>
</dbReference>
<gene>
    <name evidence="1" type="ordered locus">A2cp1_1835</name>
</gene>
<dbReference type="PANTHER" id="PTHR21621">
    <property type="entry name" value="RIBOSOMAL PROTEIN S6 MODIFICATION PROTEIN"/>
    <property type="match status" value="1"/>
</dbReference>
<accession>B8J6J6</accession>
<dbReference type="HOGENOM" id="CLU_055286_0_1_7"/>
<dbReference type="PANTHER" id="PTHR21621:SF0">
    <property type="entry name" value="BETA-CITRYLGLUTAMATE SYNTHASE B-RELATED"/>
    <property type="match status" value="1"/>
</dbReference>
<dbReference type="Proteomes" id="UP000007089">
    <property type="component" value="Chromosome"/>
</dbReference>
<dbReference type="GO" id="GO:0009432">
    <property type="term" value="P:SOS response"/>
    <property type="evidence" value="ECO:0007669"/>
    <property type="project" value="TreeGrafter"/>
</dbReference>
<reference evidence="1" key="1">
    <citation type="submission" date="2009-01" db="EMBL/GenBank/DDBJ databases">
        <title>Complete sequence of Anaeromyxobacter dehalogenans 2CP-1.</title>
        <authorList>
            <consortium name="US DOE Joint Genome Institute"/>
            <person name="Lucas S."/>
            <person name="Copeland A."/>
            <person name="Lapidus A."/>
            <person name="Glavina del Rio T."/>
            <person name="Dalin E."/>
            <person name="Tice H."/>
            <person name="Bruce D."/>
            <person name="Goodwin L."/>
            <person name="Pitluck S."/>
            <person name="Saunders E."/>
            <person name="Brettin T."/>
            <person name="Detter J.C."/>
            <person name="Han C."/>
            <person name="Larimer F."/>
            <person name="Land M."/>
            <person name="Hauser L."/>
            <person name="Kyrpides N."/>
            <person name="Ovchinnikova G."/>
            <person name="Beliaev A.S."/>
            <person name="Richardson P."/>
        </authorList>
    </citation>
    <scope>NUCLEOTIDE SEQUENCE</scope>
    <source>
        <strain evidence="1">2CP-1</strain>
    </source>
</reference>
<dbReference type="AlphaFoldDB" id="B8J6J6"/>
<protein>
    <submittedName>
        <fullName evidence="1">RimK domain protein ATP-grasp</fullName>
    </submittedName>
</protein>
<dbReference type="Gene3D" id="3.30.470.20">
    <property type="entry name" value="ATP-grasp fold, B domain"/>
    <property type="match status" value="1"/>
</dbReference>
<organism evidence="1 2">
    <name type="scientific">Anaeromyxobacter dehalogenans (strain ATCC BAA-258 / DSM 21875 / 2CP-1)</name>
    <dbReference type="NCBI Taxonomy" id="455488"/>
    <lineage>
        <taxon>Bacteria</taxon>
        <taxon>Pseudomonadati</taxon>
        <taxon>Myxococcota</taxon>
        <taxon>Myxococcia</taxon>
        <taxon>Myxococcales</taxon>
        <taxon>Cystobacterineae</taxon>
        <taxon>Anaeromyxobacteraceae</taxon>
        <taxon>Anaeromyxobacter</taxon>
    </lineage>
</organism>
<evidence type="ECO:0000313" key="2">
    <source>
        <dbReference type="Proteomes" id="UP000007089"/>
    </source>
</evidence>
<name>B8J6J6_ANAD2</name>
<keyword evidence="2" id="KW-1185">Reference proteome</keyword>
<dbReference type="GO" id="GO:0018169">
    <property type="term" value="F:ribosomal S6-glutamic acid ligase activity"/>
    <property type="evidence" value="ECO:0007669"/>
    <property type="project" value="TreeGrafter"/>
</dbReference>